<gene>
    <name evidence="2" type="ORF">ASIM_LOCUS7217</name>
</gene>
<proteinExistence type="predicted"/>
<feature type="compositionally biased region" description="Polar residues" evidence="1">
    <location>
        <begin position="41"/>
        <end position="53"/>
    </location>
</feature>
<accession>A0A3P6PNK4</accession>
<organism evidence="2 3">
    <name type="scientific">Anisakis simplex</name>
    <name type="common">Herring worm</name>
    <dbReference type="NCBI Taxonomy" id="6269"/>
    <lineage>
        <taxon>Eukaryota</taxon>
        <taxon>Metazoa</taxon>
        <taxon>Ecdysozoa</taxon>
        <taxon>Nematoda</taxon>
        <taxon>Chromadorea</taxon>
        <taxon>Rhabditida</taxon>
        <taxon>Spirurina</taxon>
        <taxon>Ascaridomorpha</taxon>
        <taxon>Ascaridoidea</taxon>
        <taxon>Anisakidae</taxon>
        <taxon>Anisakis</taxon>
        <taxon>Anisakis simplex complex</taxon>
    </lineage>
</organism>
<reference evidence="2 3" key="1">
    <citation type="submission" date="2018-11" db="EMBL/GenBank/DDBJ databases">
        <authorList>
            <consortium name="Pathogen Informatics"/>
        </authorList>
    </citation>
    <scope>NUCLEOTIDE SEQUENCE [LARGE SCALE GENOMIC DNA]</scope>
</reference>
<evidence type="ECO:0000313" key="3">
    <source>
        <dbReference type="Proteomes" id="UP000267096"/>
    </source>
</evidence>
<dbReference type="EMBL" id="UYRR01017064">
    <property type="protein sequence ID" value="VDK28755.1"/>
    <property type="molecule type" value="Genomic_DNA"/>
</dbReference>
<evidence type="ECO:0000313" key="2">
    <source>
        <dbReference type="EMBL" id="VDK28755.1"/>
    </source>
</evidence>
<evidence type="ECO:0000256" key="1">
    <source>
        <dbReference type="SAM" id="MobiDB-lite"/>
    </source>
</evidence>
<protein>
    <submittedName>
        <fullName evidence="2">Uncharacterized protein</fullName>
    </submittedName>
</protein>
<dbReference type="AlphaFoldDB" id="A0A3P6PNK4"/>
<name>A0A3P6PNK4_ANISI</name>
<sequence>MKAQQAGDITLKARAQPDLPHQNAAAAAASRHRYSTDQHRTPLSKSVSTITKL</sequence>
<keyword evidence="3" id="KW-1185">Reference proteome</keyword>
<feature type="region of interest" description="Disordered" evidence="1">
    <location>
        <begin position="1"/>
        <end position="53"/>
    </location>
</feature>
<dbReference type="Proteomes" id="UP000267096">
    <property type="component" value="Unassembled WGS sequence"/>
</dbReference>